<evidence type="ECO:0000256" key="1">
    <source>
        <dbReference type="ARBA" id="ARBA00023002"/>
    </source>
</evidence>
<keyword evidence="1" id="KW-0560">Oxidoreductase</keyword>
<protein>
    <submittedName>
        <fullName evidence="3">Oxidoreductase</fullName>
    </submittedName>
</protein>
<feature type="domain" description="NADH:ubiquinone oxidoreductase-like 20kDa subunit" evidence="2">
    <location>
        <begin position="21"/>
        <end position="169"/>
    </location>
</feature>
<dbReference type="SUPFAM" id="SSF56770">
    <property type="entry name" value="HydA/Nqo6-like"/>
    <property type="match status" value="1"/>
</dbReference>
<proteinExistence type="predicted"/>
<dbReference type="Gene3D" id="3.40.50.700">
    <property type="entry name" value="NADH:ubiquinone oxidoreductase-like, 20kDa subunit"/>
    <property type="match status" value="1"/>
</dbReference>
<sequence length="186" mass="20196">MDPVTPQRTRPRLATVWLGGCSGCHMSFLDLDERLLDLAARVDLVYGPLVDAKVFPEDVDVTLVEGAVATDEHLRLLRLVRARTRVLVAFGDCAVTGNVTAIRNALGGALPVLDRAYRDPRDLRPGLPEAPGILPRLLDRVLPVHQAVKVDAFLPGCPPHPDLIHDVLEDALAGRAPDLSGRLRFG</sequence>
<name>A0ABN6MXS3_9BACT</name>
<accession>A0ABN6MXS3</accession>
<keyword evidence="4" id="KW-1185">Reference proteome</keyword>
<dbReference type="InterPro" id="IPR051349">
    <property type="entry name" value="Hydrogenase_assoc-protein"/>
</dbReference>
<reference evidence="4" key="1">
    <citation type="journal article" date="2022" name="Int. J. Syst. Evol. Microbiol.">
        <title>Anaeromyxobacter oryzae sp. nov., Anaeromyxobacter diazotrophicus sp. nov. and Anaeromyxobacter paludicola sp. nov., isolated from paddy soils.</title>
        <authorList>
            <person name="Itoh H."/>
            <person name="Xu Z."/>
            <person name="Mise K."/>
            <person name="Masuda Y."/>
            <person name="Ushijima N."/>
            <person name="Hayakawa C."/>
            <person name="Shiratori Y."/>
            <person name="Senoo K."/>
        </authorList>
    </citation>
    <scope>NUCLEOTIDE SEQUENCE [LARGE SCALE GENOMIC DNA]</scope>
    <source>
        <strain evidence="4">Red232</strain>
    </source>
</reference>
<dbReference type="PANTHER" id="PTHR42845:SF1">
    <property type="entry name" value="HYDROGENASE SMALL SUBUNIT"/>
    <property type="match status" value="1"/>
</dbReference>
<dbReference type="EMBL" id="AP025591">
    <property type="protein sequence ID" value="BDG05769.1"/>
    <property type="molecule type" value="Genomic_DNA"/>
</dbReference>
<dbReference type="PANTHER" id="PTHR42845">
    <property type="entry name" value="COENZYME F420-REDUCING HYDROGENASE, GAMMA SUBUNIT"/>
    <property type="match status" value="1"/>
</dbReference>
<evidence type="ECO:0000259" key="2">
    <source>
        <dbReference type="Pfam" id="PF01058"/>
    </source>
</evidence>
<dbReference type="InterPro" id="IPR006137">
    <property type="entry name" value="NADH_UbQ_OxRdtase-like_20kDa"/>
</dbReference>
<dbReference type="InterPro" id="IPR037024">
    <property type="entry name" value="NiFe_Hase_small_N_sf"/>
</dbReference>
<evidence type="ECO:0000313" key="4">
    <source>
        <dbReference type="Proteomes" id="UP001162891"/>
    </source>
</evidence>
<gene>
    <name evidence="3" type="ORF">AMOR_47650</name>
</gene>
<organism evidence="3 4">
    <name type="scientific">Anaeromyxobacter oryzae</name>
    <dbReference type="NCBI Taxonomy" id="2918170"/>
    <lineage>
        <taxon>Bacteria</taxon>
        <taxon>Pseudomonadati</taxon>
        <taxon>Myxococcota</taxon>
        <taxon>Myxococcia</taxon>
        <taxon>Myxococcales</taxon>
        <taxon>Cystobacterineae</taxon>
        <taxon>Anaeromyxobacteraceae</taxon>
        <taxon>Anaeromyxobacter</taxon>
    </lineage>
</organism>
<evidence type="ECO:0000313" key="3">
    <source>
        <dbReference type="EMBL" id="BDG05769.1"/>
    </source>
</evidence>
<dbReference type="Proteomes" id="UP001162891">
    <property type="component" value="Chromosome"/>
</dbReference>
<dbReference type="Pfam" id="PF01058">
    <property type="entry name" value="Oxidored_q6"/>
    <property type="match status" value="1"/>
</dbReference>